<evidence type="ECO:0008006" key="3">
    <source>
        <dbReference type="Google" id="ProtNLM"/>
    </source>
</evidence>
<evidence type="ECO:0000313" key="2">
    <source>
        <dbReference type="Proteomes" id="UP000640052"/>
    </source>
</evidence>
<dbReference type="InterPro" id="IPR006764">
    <property type="entry name" value="SAM_dep_MeTrfase_SAV2177_type"/>
</dbReference>
<dbReference type="Pfam" id="PF04672">
    <property type="entry name" value="Methyltransf_19"/>
    <property type="match status" value="1"/>
</dbReference>
<accession>A0A919QGR3</accession>
<protein>
    <recommendedName>
        <fullName evidence="3">SAM-dependent methyltransferase</fullName>
    </recommendedName>
</protein>
<dbReference type="SUPFAM" id="SSF53335">
    <property type="entry name" value="S-adenosyl-L-methionine-dependent methyltransferases"/>
    <property type="match status" value="1"/>
</dbReference>
<comment type="caution">
    <text evidence="1">The sequence shown here is derived from an EMBL/GenBank/DDBJ whole genome shotgun (WGS) entry which is preliminary data.</text>
</comment>
<reference evidence="1" key="1">
    <citation type="submission" date="2021-01" db="EMBL/GenBank/DDBJ databases">
        <title>Whole genome shotgun sequence of Acrocarpospora phusangensis NBRC 108782.</title>
        <authorList>
            <person name="Komaki H."/>
            <person name="Tamura T."/>
        </authorList>
    </citation>
    <scope>NUCLEOTIDE SEQUENCE</scope>
    <source>
        <strain evidence="1">NBRC 108782</strain>
    </source>
</reference>
<sequence length="268" mass="29201">MVITPETGPRTPSATRVHDALLGGKENFEVDRAVADRLAQILPDIGRMAVSSLAFVGRTLRHLHRAGIRQFLDVSSGAGLAAVRATHDTLRALDPGIRVAFVDTDPMVLAHARLLVDDAGTPQRETTALVRADMRRPELVLGHPEVRTLLDLTRPVGLLVAGILHLIPDSEEPHGIVRGYLDKLAPGSHLVATNMHASGEPTTVALEQAFQLAVGTGWFRPRPVIEQFFEGLDMIDPGVVHLPDWRPDEPHDLEPWERIVLGGVGRKP</sequence>
<dbReference type="Gene3D" id="3.40.50.150">
    <property type="entry name" value="Vaccinia Virus protein VP39"/>
    <property type="match status" value="1"/>
</dbReference>
<proteinExistence type="predicted"/>
<dbReference type="AlphaFoldDB" id="A0A919QGR3"/>
<dbReference type="EMBL" id="BOOA01000036">
    <property type="protein sequence ID" value="GIH26170.1"/>
    <property type="molecule type" value="Genomic_DNA"/>
</dbReference>
<dbReference type="InterPro" id="IPR029063">
    <property type="entry name" value="SAM-dependent_MTases_sf"/>
</dbReference>
<dbReference type="Proteomes" id="UP000640052">
    <property type="component" value="Unassembled WGS sequence"/>
</dbReference>
<evidence type="ECO:0000313" key="1">
    <source>
        <dbReference type="EMBL" id="GIH26170.1"/>
    </source>
</evidence>
<organism evidence="1 2">
    <name type="scientific">Acrocarpospora phusangensis</name>
    <dbReference type="NCBI Taxonomy" id="1070424"/>
    <lineage>
        <taxon>Bacteria</taxon>
        <taxon>Bacillati</taxon>
        <taxon>Actinomycetota</taxon>
        <taxon>Actinomycetes</taxon>
        <taxon>Streptosporangiales</taxon>
        <taxon>Streptosporangiaceae</taxon>
        <taxon>Acrocarpospora</taxon>
    </lineage>
</organism>
<name>A0A919QGR3_9ACTN</name>
<keyword evidence="2" id="KW-1185">Reference proteome</keyword>
<dbReference type="PIRSF" id="PIRSF017393">
    <property type="entry name" value="MTase_SAV2177"/>
    <property type="match status" value="1"/>
</dbReference>
<gene>
    <name evidence="1" type="ORF">Aph01nite_44800</name>
</gene>